<name>A0A2A9HIW3_TEPT2</name>
<protein>
    <submittedName>
        <fullName evidence="1">Uncharacterized protein</fullName>
    </submittedName>
</protein>
<gene>
    <name evidence="1" type="ORF">A9A59_2020</name>
</gene>
<dbReference type="Proteomes" id="UP000223071">
    <property type="component" value="Unassembled WGS sequence"/>
</dbReference>
<dbReference type="EMBL" id="PDJQ01000001">
    <property type="protein sequence ID" value="PFG74779.1"/>
    <property type="molecule type" value="Genomic_DNA"/>
</dbReference>
<organism evidence="1 2">
    <name type="scientific">Tepidiforma thermophila (strain KCTC 52669 / CGMCC 1.13589 / G233)</name>
    <dbReference type="NCBI Taxonomy" id="2761530"/>
    <lineage>
        <taxon>Bacteria</taxon>
        <taxon>Bacillati</taxon>
        <taxon>Chloroflexota</taxon>
        <taxon>Tepidiformia</taxon>
        <taxon>Tepidiformales</taxon>
        <taxon>Tepidiformaceae</taxon>
        <taxon>Tepidiforma</taxon>
    </lineage>
</organism>
<accession>A0A2A9HIW3</accession>
<comment type="caution">
    <text evidence="1">The sequence shown here is derived from an EMBL/GenBank/DDBJ whole genome shotgun (WGS) entry which is preliminary data.</text>
</comment>
<reference evidence="1 2" key="1">
    <citation type="submission" date="2017-09" db="EMBL/GenBank/DDBJ databases">
        <title>Sequencing the genomes of two abundant thermophiles in Great Basin hot springs: Thermocrinis jamiesonii and novel Chloroflexi Thermoflexus hugenholtzii.</title>
        <authorList>
            <person name="Hedlund B."/>
        </authorList>
    </citation>
    <scope>NUCLEOTIDE SEQUENCE [LARGE SCALE GENOMIC DNA]</scope>
    <source>
        <strain evidence="1 2">G233</strain>
    </source>
</reference>
<dbReference type="AlphaFoldDB" id="A0A2A9HIW3"/>
<evidence type="ECO:0000313" key="1">
    <source>
        <dbReference type="EMBL" id="PFG74779.1"/>
    </source>
</evidence>
<keyword evidence="2" id="KW-1185">Reference proteome</keyword>
<sequence>MLGDSMESDELKRCHVCAGEVEAYMQAWCNWCGNLYHLNSRADLPGTDCGQVWINEEHLALEFACNVCLAPPAEPGSLDDVLDLVEAAAAAGMTPAALEALAEAGGVRHRRTAGGILLFRRGDLPGGVARRG</sequence>
<proteinExistence type="predicted"/>
<evidence type="ECO:0000313" key="2">
    <source>
        <dbReference type="Proteomes" id="UP000223071"/>
    </source>
</evidence>